<accession>A0ABQ3VA87</accession>
<dbReference type="InterPro" id="IPR032874">
    <property type="entry name" value="DDE_dom"/>
</dbReference>
<reference evidence="5 6" key="1">
    <citation type="journal article" date="2021" name="Int. J. Syst. Evol. Microbiol.">
        <title>Reticulibacter mediterranei gen. nov., sp. nov., within the new family Reticulibacteraceae fam. nov., and Ktedonospora formicarum gen. nov., sp. nov., Ktedonobacter robiniae sp. nov., Dictyobacter formicarum sp. nov. and Dictyobacter arantiisoli sp. nov., belonging to the class Ktedonobacteria.</title>
        <authorList>
            <person name="Yabe S."/>
            <person name="Zheng Y."/>
            <person name="Wang C.M."/>
            <person name="Sakai Y."/>
            <person name="Abe K."/>
            <person name="Yokota A."/>
            <person name="Donadio S."/>
            <person name="Cavaletti L."/>
            <person name="Monciardini P."/>
        </authorList>
    </citation>
    <scope>NUCLEOTIDE SEQUENCE [LARGE SCALE GENOMIC DNA]</scope>
    <source>
        <strain evidence="5 6">SOSP1-9</strain>
    </source>
</reference>
<evidence type="ECO:0000259" key="4">
    <source>
        <dbReference type="Pfam" id="PF13610"/>
    </source>
</evidence>
<evidence type="ECO:0000256" key="3">
    <source>
        <dbReference type="ARBA" id="ARBA00023172"/>
    </source>
</evidence>
<keyword evidence="1" id="KW-0815">Transposition</keyword>
<dbReference type="Pfam" id="PF13610">
    <property type="entry name" value="DDE_Tnp_IS240"/>
    <property type="match status" value="1"/>
</dbReference>
<dbReference type="EMBL" id="BNJJ01000002">
    <property type="protein sequence ID" value="GHO82583.1"/>
    <property type="molecule type" value="Genomic_DNA"/>
</dbReference>
<dbReference type="InterPro" id="IPR052183">
    <property type="entry name" value="IS_Transposase"/>
</dbReference>
<name>A0ABQ3VA87_9CHLR</name>
<keyword evidence="6" id="KW-1185">Reference proteome</keyword>
<gene>
    <name evidence="5" type="ORF">KSZ_05890</name>
</gene>
<comment type="caution">
    <text evidence="5">The sequence shown here is derived from an EMBL/GenBank/DDBJ whole genome shotgun (WGS) entry which is preliminary data.</text>
</comment>
<evidence type="ECO:0000313" key="6">
    <source>
        <dbReference type="Proteomes" id="UP000635565"/>
    </source>
</evidence>
<protein>
    <recommendedName>
        <fullName evidence="4">DDE domain-containing protein</fullName>
    </recommendedName>
</protein>
<dbReference type="PANTHER" id="PTHR35528">
    <property type="entry name" value="BLL1675 PROTEIN"/>
    <property type="match status" value="1"/>
</dbReference>
<sequence length="444" mass="50429">MTKMVTIQITPQSAPSPPSWLGEVAAFAQVLTYTGLLKTIQDEVRFARARFGRYDLIDFGAVLIGYILSGEPTLLAFYERLAPFASPFMALFGRDQLPHRSTLSRFLATLDQPTVEALRTLFHKDLLARKPFPSLGGLLDRTGGQWVVIDVDGTRQTARQRALPQADTLPAPHHRFDQVCAPGYTGRKRGEVVRTRTVILQTHTHQFLGIFGNAGNGDYRGERLCCKDKADLLGWSQKNERGLCMTVQHSFKWRHFEVELILLCVRWYLRSALSYRDLEEIMLERGLHVDHTTIYLWVQRYASELEKRCRPHLKTCNDSWKGDETSIKIKKVWFYLYRAVDSEGCTLEFLLRPTRDAEAATHFFLKALRFTADGGPQAHPVEAQMAQLTTAVNSATSIPRVINVDKNAAYVYAVGPSSPGVSDDIEPLEIQRKKRYALLKRHLH</sequence>
<keyword evidence="2" id="KW-0238">DNA-binding</keyword>
<dbReference type="PANTHER" id="PTHR35528:SF3">
    <property type="entry name" value="BLL1675 PROTEIN"/>
    <property type="match status" value="1"/>
</dbReference>
<dbReference type="Proteomes" id="UP000635565">
    <property type="component" value="Unassembled WGS sequence"/>
</dbReference>
<proteinExistence type="predicted"/>
<feature type="domain" description="DDE" evidence="4">
    <location>
        <begin position="318"/>
        <end position="370"/>
    </location>
</feature>
<dbReference type="NCBIfam" id="NF033587">
    <property type="entry name" value="transpos_IS6"/>
    <property type="match status" value="1"/>
</dbReference>
<evidence type="ECO:0000256" key="1">
    <source>
        <dbReference type="ARBA" id="ARBA00022578"/>
    </source>
</evidence>
<evidence type="ECO:0000256" key="2">
    <source>
        <dbReference type="ARBA" id="ARBA00023125"/>
    </source>
</evidence>
<keyword evidence="3" id="KW-0233">DNA recombination</keyword>
<evidence type="ECO:0000313" key="5">
    <source>
        <dbReference type="EMBL" id="GHO82583.1"/>
    </source>
</evidence>
<organism evidence="5 6">
    <name type="scientific">Dictyobacter formicarum</name>
    <dbReference type="NCBI Taxonomy" id="2778368"/>
    <lineage>
        <taxon>Bacteria</taxon>
        <taxon>Bacillati</taxon>
        <taxon>Chloroflexota</taxon>
        <taxon>Ktedonobacteria</taxon>
        <taxon>Ktedonobacterales</taxon>
        <taxon>Dictyobacteraceae</taxon>
        <taxon>Dictyobacter</taxon>
    </lineage>
</organism>
<dbReference type="InterPro" id="IPR047930">
    <property type="entry name" value="Transpos_IS6"/>
</dbReference>